<dbReference type="InterPro" id="IPR012349">
    <property type="entry name" value="Split_barrel_FMN-bd"/>
</dbReference>
<dbReference type="GO" id="GO:0042602">
    <property type="term" value="F:riboflavin reductase (NADPH) activity"/>
    <property type="evidence" value="ECO:0007669"/>
    <property type="project" value="TreeGrafter"/>
</dbReference>
<dbReference type="RefSeq" id="WP_270028558.1">
    <property type="nucleotide sequence ID" value="NZ_JAPDDP010000069.1"/>
</dbReference>
<dbReference type="PANTHER" id="PTHR30466:SF1">
    <property type="entry name" value="FMN REDUCTASE (NADH) RUTF"/>
    <property type="match status" value="1"/>
</dbReference>
<protein>
    <submittedName>
        <fullName evidence="3">Flavin reductase family protein</fullName>
    </submittedName>
</protein>
<evidence type="ECO:0000259" key="2">
    <source>
        <dbReference type="SMART" id="SM00903"/>
    </source>
</evidence>
<dbReference type="AlphaFoldDB" id="A0A9X3NFN5"/>
<dbReference type="InterPro" id="IPR050268">
    <property type="entry name" value="NADH-dep_flavin_reductase"/>
</dbReference>
<dbReference type="GO" id="GO:0006208">
    <property type="term" value="P:pyrimidine nucleobase catabolic process"/>
    <property type="evidence" value="ECO:0007669"/>
    <property type="project" value="TreeGrafter"/>
</dbReference>
<dbReference type="SMART" id="SM00903">
    <property type="entry name" value="Flavin_Reduct"/>
    <property type="match status" value="1"/>
</dbReference>
<dbReference type="Pfam" id="PF01613">
    <property type="entry name" value="Flavin_Reduct"/>
    <property type="match status" value="1"/>
</dbReference>
<accession>A0A9X3NFN5</accession>
<name>A0A9X3NFN5_9ACTN</name>
<dbReference type="Proteomes" id="UP001147653">
    <property type="component" value="Unassembled WGS sequence"/>
</dbReference>
<evidence type="ECO:0000313" key="3">
    <source>
        <dbReference type="EMBL" id="MDA0184140.1"/>
    </source>
</evidence>
<reference evidence="3" key="1">
    <citation type="submission" date="2022-10" db="EMBL/GenBank/DDBJ databases">
        <title>The WGS of Solirubrobacter phytolaccae KCTC 29190.</title>
        <authorList>
            <person name="Jiang Z."/>
        </authorList>
    </citation>
    <scope>NUCLEOTIDE SEQUENCE</scope>
    <source>
        <strain evidence="3">KCTC 29190</strain>
    </source>
</reference>
<keyword evidence="1" id="KW-0560">Oxidoreductase</keyword>
<comment type="caution">
    <text evidence="3">The sequence shown here is derived from an EMBL/GenBank/DDBJ whole genome shotgun (WGS) entry which is preliminary data.</text>
</comment>
<keyword evidence="4" id="KW-1185">Reference proteome</keyword>
<organism evidence="3 4">
    <name type="scientific">Solirubrobacter phytolaccae</name>
    <dbReference type="NCBI Taxonomy" id="1404360"/>
    <lineage>
        <taxon>Bacteria</taxon>
        <taxon>Bacillati</taxon>
        <taxon>Actinomycetota</taxon>
        <taxon>Thermoleophilia</taxon>
        <taxon>Solirubrobacterales</taxon>
        <taxon>Solirubrobacteraceae</taxon>
        <taxon>Solirubrobacter</taxon>
    </lineage>
</organism>
<dbReference type="PANTHER" id="PTHR30466">
    <property type="entry name" value="FLAVIN REDUCTASE"/>
    <property type="match status" value="1"/>
</dbReference>
<feature type="domain" description="Flavin reductase like" evidence="2">
    <location>
        <begin position="13"/>
        <end position="157"/>
    </location>
</feature>
<dbReference type="InterPro" id="IPR002563">
    <property type="entry name" value="Flavin_Rdtase-like_dom"/>
</dbReference>
<dbReference type="GO" id="GO:0010181">
    <property type="term" value="F:FMN binding"/>
    <property type="evidence" value="ECO:0007669"/>
    <property type="project" value="InterPro"/>
</dbReference>
<sequence>MQPLPADALRAAMGHFATGVTVVTAGPGRDPHGSTVNAITSVSLAPPLLLICLREDSLTLGALLTAGHFGVNVLREHQTSIAKRFARRGASWDGVTYSQGIVGGVPVIDGALATLECAVHDVADGGDHRIIVGQVLAVEHPEEHVSPLLFYRGTFTKLGA</sequence>
<evidence type="ECO:0000313" key="4">
    <source>
        <dbReference type="Proteomes" id="UP001147653"/>
    </source>
</evidence>
<dbReference type="SUPFAM" id="SSF50475">
    <property type="entry name" value="FMN-binding split barrel"/>
    <property type="match status" value="1"/>
</dbReference>
<evidence type="ECO:0000256" key="1">
    <source>
        <dbReference type="ARBA" id="ARBA00023002"/>
    </source>
</evidence>
<gene>
    <name evidence="3" type="ORF">OJ997_27775</name>
</gene>
<proteinExistence type="predicted"/>
<dbReference type="Gene3D" id="2.30.110.10">
    <property type="entry name" value="Electron Transport, Fmn-binding Protein, Chain A"/>
    <property type="match status" value="1"/>
</dbReference>
<dbReference type="EMBL" id="JAPDDP010000069">
    <property type="protein sequence ID" value="MDA0184140.1"/>
    <property type="molecule type" value="Genomic_DNA"/>
</dbReference>